<accession>A0ACA9PD34</accession>
<reference evidence="1" key="1">
    <citation type="submission" date="2021-06" db="EMBL/GenBank/DDBJ databases">
        <authorList>
            <person name="Kallberg Y."/>
            <person name="Tangrot J."/>
            <person name="Rosling A."/>
        </authorList>
    </citation>
    <scope>NUCLEOTIDE SEQUENCE</scope>
    <source>
        <strain evidence="1">CL356</strain>
    </source>
</reference>
<comment type="caution">
    <text evidence="1">The sequence shown here is derived from an EMBL/GenBank/DDBJ whole genome shotgun (WGS) entry which is preliminary data.</text>
</comment>
<keyword evidence="2" id="KW-1185">Reference proteome</keyword>
<sequence length="670" mass="76269">CFLSLLDNGRRRYAETSTEAIVTGQDYDYNIKVQRSCDGVDVSAQTNKSVMSEERYETKMRDAETQVDILDLPMLLEILEQMLIQLPKHFASELRQNFLPACGIFMDRKNLYANESRMRSLSPTYFSPESSSLSASSTHEHSTTDQHKFNFGASDFSEASINSSALGMDTTKQARSEQLKASMFPSATSASSKKGKEPINSDQPKERTTPSPTASTLNNWEQSTRISSLSKESTTPEVKKKTKKSKASKQSEKKNSRLNGFNNDWNKTNHDCTDEWDVSTDPAPFDEYEILDVSGDTFSIVDSNVISASQISNQKNKESPKIENHCERDIQYLPVKSSGKRKKKKSSSEDARVNSNYPDTISVVINTRGLHKKPPLESPGGFHREQSGNVQMRNEKGGHPDDDAREFNRVNQNNRSTNYEMKNQDEMTEIPINGKHLGASLINRSYQTDFDLNNSYSNGNLIPKNNGRNNDDYVQRSELSSSFEKDIRYQKVSHSSSTNGCLERNYDECLDRRSESIMRHSKNGYLERNYDECLDRRSESIMRHNYFGYSNEKDNSSYRNSTYEKKSYRAQELDSRGNHQSNTDVSDDDTSESLSVRGGSFRDDEYSSFSDRQNNNSEDNYSAKLETTGRPKINKRASFHNEFASIPRDKNERKQLGRRKSMDAWKSGGI</sequence>
<dbReference type="Proteomes" id="UP000789525">
    <property type="component" value="Unassembled WGS sequence"/>
</dbReference>
<name>A0ACA9PD34_9GLOM</name>
<evidence type="ECO:0000313" key="2">
    <source>
        <dbReference type="Proteomes" id="UP000789525"/>
    </source>
</evidence>
<dbReference type="EMBL" id="CAJVPT010030247">
    <property type="protein sequence ID" value="CAG8693799.1"/>
    <property type="molecule type" value="Genomic_DNA"/>
</dbReference>
<gene>
    <name evidence="1" type="ORF">ACOLOM_LOCUS9947</name>
</gene>
<evidence type="ECO:0000313" key="1">
    <source>
        <dbReference type="EMBL" id="CAG8693799.1"/>
    </source>
</evidence>
<feature type="non-terminal residue" evidence="1">
    <location>
        <position position="1"/>
    </location>
</feature>
<organism evidence="1 2">
    <name type="scientific">Acaulospora colombiana</name>
    <dbReference type="NCBI Taxonomy" id="27376"/>
    <lineage>
        <taxon>Eukaryota</taxon>
        <taxon>Fungi</taxon>
        <taxon>Fungi incertae sedis</taxon>
        <taxon>Mucoromycota</taxon>
        <taxon>Glomeromycotina</taxon>
        <taxon>Glomeromycetes</taxon>
        <taxon>Diversisporales</taxon>
        <taxon>Acaulosporaceae</taxon>
        <taxon>Acaulospora</taxon>
    </lineage>
</organism>
<protein>
    <submittedName>
        <fullName evidence="1">9998_t:CDS:1</fullName>
    </submittedName>
</protein>
<feature type="non-terminal residue" evidence="1">
    <location>
        <position position="670"/>
    </location>
</feature>
<proteinExistence type="predicted"/>